<comment type="similarity">
    <text evidence="1">Belongs to the PhoU family.</text>
</comment>
<keyword evidence="1" id="KW-0963">Cytoplasm</keyword>
<dbReference type="PANTHER" id="PTHR42930:SF3">
    <property type="entry name" value="PHOSPHATE-SPECIFIC TRANSPORT SYSTEM ACCESSORY PROTEIN PHOU"/>
    <property type="match status" value="1"/>
</dbReference>
<dbReference type="GO" id="GO:0030643">
    <property type="term" value="P:intracellular phosphate ion homeostasis"/>
    <property type="evidence" value="ECO:0007669"/>
    <property type="project" value="InterPro"/>
</dbReference>
<organism evidence="3">
    <name type="scientific">uncultured delta proteobacterium</name>
    <dbReference type="NCBI Taxonomy" id="34034"/>
    <lineage>
        <taxon>Bacteria</taxon>
        <taxon>Deltaproteobacteria</taxon>
        <taxon>environmental samples</taxon>
    </lineage>
</organism>
<accession>A0A212K658</accession>
<dbReference type="PANTHER" id="PTHR42930">
    <property type="entry name" value="PHOSPHATE-SPECIFIC TRANSPORT SYSTEM ACCESSORY PROTEIN PHOU"/>
    <property type="match status" value="1"/>
</dbReference>
<dbReference type="NCBIfam" id="TIGR02135">
    <property type="entry name" value="phoU_full"/>
    <property type="match status" value="1"/>
</dbReference>
<protein>
    <recommendedName>
        <fullName evidence="1">Phosphate-specific transport system accessory protein PhoU</fullName>
    </recommendedName>
</protein>
<feature type="domain" description="PhoU" evidence="2">
    <location>
        <begin position="127"/>
        <end position="215"/>
    </location>
</feature>
<sequence length="232" mass="25341">MHEKETQLQQMLTQLRTKLLMMGAAVGIALDEACTALEEGNLVRAAAVVDGDAAINAMENEIDELALSILVRNQPVAHDLRFVVGALRMVIDLERIGDEAASIAERTVTMEKSLPTGVMQAAGVLMRSAISMYVQAMDAFRTANKDGALRLCRVDDEIARQEMAALQRVMEHFCGEPGGEPGEGRKGLSYEGMNGILICRSLNRVCRRCANIAEHTYFVVEGVNIKHQTPAK</sequence>
<dbReference type="Pfam" id="PF01895">
    <property type="entry name" value="PhoU"/>
    <property type="match status" value="2"/>
</dbReference>
<evidence type="ECO:0000259" key="2">
    <source>
        <dbReference type="Pfam" id="PF01895"/>
    </source>
</evidence>
<reference evidence="3" key="1">
    <citation type="submission" date="2016-04" db="EMBL/GenBank/DDBJ databases">
        <authorList>
            <person name="Evans L.H."/>
            <person name="Alamgir A."/>
            <person name="Owens N."/>
            <person name="Weber N.D."/>
            <person name="Virtaneva K."/>
            <person name="Barbian K."/>
            <person name="Babar A."/>
            <person name="Rosenke K."/>
        </authorList>
    </citation>
    <scope>NUCLEOTIDE SEQUENCE</scope>
    <source>
        <strain evidence="3">86</strain>
    </source>
</reference>
<comment type="subcellular location">
    <subcellularLocation>
        <location evidence="1">Cytoplasm</location>
    </subcellularLocation>
</comment>
<dbReference type="Gene3D" id="1.20.58.220">
    <property type="entry name" value="Phosphate transport system protein phou homolog 2, domain 2"/>
    <property type="match status" value="1"/>
</dbReference>
<dbReference type="GO" id="GO:0045936">
    <property type="term" value="P:negative regulation of phosphate metabolic process"/>
    <property type="evidence" value="ECO:0007669"/>
    <property type="project" value="InterPro"/>
</dbReference>
<feature type="domain" description="PhoU" evidence="2">
    <location>
        <begin position="22"/>
        <end position="107"/>
    </location>
</feature>
<dbReference type="InterPro" id="IPR026022">
    <property type="entry name" value="PhoU_dom"/>
</dbReference>
<dbReference type="SUPFAM" id="SSF109755">
    <property type="entry name" value="PhoU-like"/>
    <property type="match status" value="1"/>
</dbReference>
<gene>
    <name evidence="3" type="ORF">KL86DPRO_30017</name>
</gene>
<dbReference type="GO" id="GO:0006817">
    <property type="term" value="P:phosphate ion transport"/>
    <property type="evidence" value="ECO:0007669"/>
    <property type="project" value="UniProtKB-KW"/>
</dbReference>
<evidence type="ECO:0000256" key="1">
    <source>
        <dbReference type="PIRNR" id="PIRNR003107"/>
    </source>
</evidence>
<keyword evidence="1" id="KW-0813">Transport</keyword>
<dbReference type="EMBL" id="FLUQ01000003">
    <property type="protein sequence ID" value="SBW07209.1"/>
    <property type="molecule type" value="Genomic_DNA"/>
</dbReference>
<dbReference type="PIRSF" id="PIRSF003107">
    <property type="entry name" value="PhoU"/>
    <property type="match status" value="1"/>
</dbReference>
<evidence type="ECO:0000313" key="3">
    <source>
        <dbReference type="EMBL" id="SBW07209.1"/>
    </source>
</evidence>
<dbReference type="GO" id="GO:0005737">
    <property type="term" value="C:cytoplasm"/>
    <property type="evidence" value="ECO:0007669"/>
    <property type="project" value="UniProtKB-SubCell"/>
</dbReference>
<keyword evidence="1" id="KW-0592">Phosphate transport</keyword>
<dbReference type="InterPro" id="IPR028366">
    <property type="entry name" value="PhoU"/>
</dbReference>
<comment type="function">
    <text evidence="1">Plays a role in the regulation of phosphate uptake.</text>
</comment>
<dbReference type="AlphaFoldDB" id="A0A212K658"/>
<dbReference type="InterPro" id="IPR038078">
    <property type="entry name" value="PhoU-like_sf"/>
</dbReference>
<name>A0A212K658_9DELT</name>
<proteinExistence type="inferred from homology"/>
<comment type="subunit">
    <text evidence="1">Homodimer.</text>
</comment>